<feature type="region of interest" description="Disordered" evidence="1">
    <location>
        <begin position="307"/>
        <end position="372"/>
    </location>
</feature>
<feature type="compositionally biased region" description="Low complexity" evidence="1">
    <location>
        <begin position="594"/>
        <end position="611"/>
    </location>
</feature>
<dbReference type="InterPro" id="IPR001370">
    <property type="entry name" value="BIR_rpt"/>
</dbReference>
<dbReference type="Gene3D" id="1.10.1170.10">
    <property type="entry name" value="Inhibitor Of Apoptosis Protein (2mihbC-IAP-1), Chain A"/>
    <property type="match status" value="1"/>
</dbReference>
<name>A0A9P6WEK2_MAUEX</name>
<keyword evidence="3" id="KW-1185">Reference proteome</keyword>
<organism evidence="2 3">
    <name type="scientific">Maudiozyma exigua</name>
    <name type="common">Yeast</name>
    <name type="synonym">Kazachstania exigua</name>
    <dbReference type="NCBI Taxonomy" id="34358"/>
    <lineage>
        <taxon>Eukaryota</taxon>
        <taxon>Fungi</taxon>
        <taxon>Dikarya</taxon>
        <taxon>Ascomycota</taxon>
        <taxon>Saccharomycotina</taxon>
        <taxon>Saccharomycetes</taxon>
        <taxon>Saccharomycetales</taxon>
        <taxon>Saccharomycetaceae</taxon>
        <taxon>Maudiozyma</taxon>
    </lineage>
</organism>
<feature type="compositionally biased region" description="Basic and acidic residues" evidence="1">
    <location>
        <begin position="673"/>
        <end position="684"/>
    </location>
</feature>
<dbReference type="PROSITE" id="PS50143">
    <property type="entry name" value="BIR_REPEAT_2"/>
    <property type="match status" value="1"/>
</dbReference>
<feature type="compositionally biased region" description="Polar residues" evidence="1">
    <location>
        <begin position="347"/>
        <end position="358"/>
    </location>
</feature>
<comment type="caution">
    <text evidence="2">The sequence shown here is derived from an EMBL/GenBank/DDBJ whole genome shotgun (WGS) entry which is preliminary data.</text>
</comment>
<dbReference type="SUPFAM" id="SSF57924">
    <property type="entry name" value="Inhibitor of apoptosis (IAP) repeat"/>
    <property type="match status" value="1"/>
</dbReference>
<reference evidence="2 3" key="1">
    <citation type="submission" date="2020-11" db="EMBL/GenBank/DDBJ databases">
        <title>Kefir isolates.</title>
        <authorList>
            <person name="Marcisauskas S."/>
            <person name="Kim Y."/>
            <person name="Blasche S."/>
        </authorList>
    </citation>
    <scope>NUCLEOTIDE SEQUENCE [LARGE SCALE GENOMIC DNA]</scope>
    <source>
        <strain evidence="2 3">OG2</strain>
    </source>
</reference>
<accession>A0A9P6WEK2</accession>
<feature type="compositionally biased region" description="Basic and acidic residues" evidence="1">
    <location>
        <begin position="508"/>
        <end position="520"/>
    </location>
</feature>
<feature type="compositionally biased region" description="Basic and acidic residues" evidence="1">
    <location>
        <begin position="528"/>
        <end position="546"/>
    </location>
</feature>
<gene>
    <name evidence="2" type="ORF">C6P45_003669</name>
</gene>
<dbReference type="EMBL" id="PUHR01000004">
    <property type="protein sequence ID" value="KAG0672194.1"/>
    <property type="molecule type" value="Genomic_DNA"/>
</dbReference>
<evidence type="ECO:0000313" key="2">
    <source>
        <dbReference type="EMBL" id="KAG0672194.1"/>
    </source>
</evidence>
<feature type="region of interest" description="Disordered" evidence="1">
    <location>
        <begin position="591"/>
        <end position="620"/>
    </location>
</feature>
<proteinExistence type="predicted"/>
<feature type="compositionally biased region" description="Polar residues" evidence="1">
    <location>
        <begin position="559"/>
        <end position="574"/>
    </location>
</feature>
<sequence length="850" mass="96675">MASQNEMYYDETKRSESFKVPRIIYKKKYSWRYTVIPADMLAKLGFYYYPVPNKDKKMQTDSIKCIYCNKITMGLKKCRAKNKDILQTISNVLELHIGDSPRNCLLCFLRLKLINDSRLNSNTSNWDNDKWFNRPFNLAMLQLFEKTYINNLELHNLSKASINRLARGGLIKYDSSYAAFKEEPYVKSISPTSTLLTFCIFSKTIISIPIDLLNDKVRSVMTLHYTKCDNGKCHFFKMLRNLPGSPKVVSTEWLQQFTYDYGLPHSKYYSRDEAQHSNDSVVHHAELFQNSGNENLHESDNIVGKVHSNTSKEIDKEEDRDAKIIPQKRKASAESPSKRQTRKLLRSSPQRISASEFSFTDKEDDFSPSDKDEVSNEVMINFKSHVQRRKKQLAKSNRLLDDNDDSDLFSFSAHGHSTFDIPARTTAPLNQNLAEPTIPSSNKKQIEGILASPLDKESSPSLATPNMLFSKNKVTLLPETNSVRGNSSPDFVTALSVVSKVEGTPSKKPTDLHDMDHDSKNNANESVPRFEESHPGKNYEDLKNEPDADGTPSKMANAVDSNGESTPLTENNLKQHNTNVVRMRKLSQVPMDVSLSSSSEASNHNSSSSTPIPSPQHNSIRNDVKMVNHSESNYPNSINRSKSKLDFSNRSLEIPKGDERSPKHNINNIQVNKIEDKSTDKNKDEENEDDIVTASTKIKKVIHETSSIDITQQDKSDLFAEKIPDTLETNGSKSISTAVNEIDTDTNSIKEYMHNLLRYINYNNATLNNDKDGDLNFFMNHMPNIEKNMNFGDWIKYKLTEIHKGFVENISKKSVISNEAFTVLLNRIESIDENDDKDDSFLTNICNNLK</sequence>
<feature type="compositionally biased region" description="Basic and acidic residues" evidence="1">
    <location>
        <begin position="310"/>
        <end position="323"/>
    </location>
</feature>
<dbReference type="AlphaFoldDB" id="A0A9P6WEK2"/>
<feature type="region of interest" description="Disordered" evidence="1">
    <location>
        <begin position="502"/>
        <end position="574"/>
    </location>
</feature>
<dbReference type="Proteomes" id="UP000750334">
    <property type="component" value="Unassembled WGS sequence"/>
</dbReference>
<evidence type="ECO:0000256" key="1">
    <source>
        <dbReference type="SAM" id="MobiDB-lite"/>
    </source>
</evidence>
<protein>
    <submittedName>
        <fullName evidence="2">Uncharacterized protein</fullName>
    </submittedName>
</protein>
<evidence type="ECO:0000313" key="3">
    <source>
        <dbReference type="Proteomes" id="UP000750334"/>
    </source>
</evidence>
<feature type="compositionally biased region" description="Basic and acidic residues" evidence="1">
    <location>
        <begin position="652"/>
        <end position="662"/>
    </location>
</feature>
<feature type="region of interest" description="Disordered" evidence="1">
    <location>
        <begin position="652"/>
        <end position="688"/>
    </location>
</feature>
<dbReference type="OrthoDB" id="4070233at2759"/>